<dbReference type="AlphaFoldDB" id="A0A6A5T1I6"/>
<feature type="compositionally biased region" description="Basic and acidic residues" evidence="1">
    <location>
        <begin position="98"/>
        <end position="114"/>
    </location>
</feature>
<dbReference type="Proteomes" id="UP000800038">
    <property type="component" value="Unassembled WGS sequence"/>
</dbReference>
<reference evidence="2" key="1">
    <citation type="journal article" date="2020" name="Stud. Mycol.">
        <title>101 Dothideomycetes genomes: a test case for predicting lifestyles and emergence of pathogens.</title>
        <authorList>
            <person name="Haridas S."/>
            <person name="Albert R."/>
            <person name="Binder M."/>
            <person name="Bloem J."/>
            <person name="Labutti K."/>
            <person name="Salamov A."/>
            <person name="Andreopoulos B."/>
            <person name="Baker S."/>
            <person name="Barry K."/>
            <person name="Bills G."/>
            <person name="Bluhm B."/>
            <person name="Cannon C."/>
            <person name="Castanera R."/>
            <person name="Culley D."/>
            <person name="Daum C."/>
            <person name="Ezra D."/>
            <person name="Gonzalez J."/>
            <person name="Henrissat B."/>
            <person name="Kuo A."/>
            <person name="Liang C."/>
            <person name="Lipzen A."/>
            <person name="Lutzoni F."/>
            <person name="Magnuson J."/>
            <person name="Mondo S."/>
            <person name="Nolan M."/>
            <person name="Ohm R."/>
            <person name="Pangilinan J."/>
            <person name="Park H.-J."/>
            <person name="Ramirez L."/>
            <person name="Alfaro M."/>
            <person name="Sun H."/>
            <person name="Tritt A."/>
            <person name="Yoshinaga Y."/>
            <person name="Zwiers L.-H."/>
            <person name="Turgeon B."/>
            <person name="Goodwin S."/>
            <person name="Spatafora J."/>
            <person name="Crous P."/>
            <person name="Grigoriev I."/>
        </authorList>
    </citation>
    <scope>NUCLEOTIDE SEQUENCE</scope>
    <source>
        <strain evidence="2">CBS 161.51</strain>
    </source>
</reference>
<evidence type="ECO:0000313" key="3">
    <source>
        <dbReference type="Proteomes" id="UP000800038"/>
    </source>
</evidence>
<feature type="compositionally biased region" description="Basic residues" evidence="1">
    <location>
        <begin position="274"/>
        <end position="283"/>
    </location>
</feature>
<feature type="region of interest" description="Disordered" evidence="1">
    <location>
        <begin position="255"/>
        <end position="283"/>
    </location>
</feature>
<evidence type="ECO:0000313" key="2">
    <source>
        <dbReference type="EMBL" id="KAF1946491.1"/>
    </source>
</evidence>
<dbReference type="EMBL" id="ML976003">
    <property type="protein sequence ID" value="KAF1946491.1"/>
    <property type="molecule type" value="Genomic_DNA"/>
</dbReference>
<feature type="compositionally biased region" description="Low complexity" evidence="1">
    <location>
        <begin position="35"/>
        <end position="46"/>
    </location>
</feature>
<gene>
    <name evidence="2" type="ORF">EJ02DRAFT_450582</name>
</gene>
<name>A0A6A5T1I6_9PLEO</name>
<feature type="compositionally biased region" description="Basic and acidic residues" evidence="1">
    <location>
        <begin position="261"/>
        <end position="273"/>
    </location>
</feature>
<feature type="compositionally biased region" description="Polar residues" evidence="1">
    <location>
        <begin position="139"/>
        <end position="157"/>
    </location>
</feature>
<accession>A0A6A5T1I6</accession>
<evidence type="ECO:0000256" key="1">
    <source>
        <dbReference type="SAM" id="MobiDB-lite"/>
    </source>
</evidence>
<protein>
    <submittedName>
        <fullName evidence="2">Uncharacterized protein</fullName>
    </submittedName>
</protein>
<sequence>MAKHDNNTDQESDSGLSDSMSEKEIGFLYERACPSSSRTLGSRSQSKQPKIKIEPSLEEDLSSPNEDENEDENEMPWRPLEGKRVSGRRIGVMTVSKQRVDSEGDGEMLSKDVGGDEEESGHRERKTRARSEFAAEAAKTQTPTKTNSTRANSTPTKTPIRPKDKVTMKPEPEASSDEEDHDADAQEPTTYLNPKAITPPKKTATGPTMLQITIKISKLAENSFDVAEAWEGFLDRHMKKETNSIKKVQEALDGIAGKRKAVSEDGKDRGKDGRGRKKVNRGM</sequence>
<keyword evidence="3" id="KW-1185">Reference proteome</keyword>
<proteinExistence type="predicted"/>
<feature type="region of interest" description="Disordered" evidence="1">
    <location>
        <begin position="1"/>
        <end position="205"/>
    </location>
</feature>
<feature type="compositionally biased region" description="Basic and acidic residues" evidence="1">
    <location>
        <begin position="161"/>
        <end position="172"/>
    </location>
</feature>
<feature type="compositionally biased region" description="Acidic residues" evidence="1">
    <location>
        <begin position="56"/>
        <end position="74"/>
    </location>
</feature>
<organism evidence="2 3">
    <name type="scientific">Clathrospora elynae</name>
    <dbReference type="NCBI Taxonomy" id="706981"/>
    <lineage>
        <taxon>Eukaryota</taxon>
        <taxon>Fungi</taxon>
        <taxon>Dikarya</taxon>
        <taxon>Ascomycota</taxon>
        <taxon>Pezizomycotina</taxon>
        <taxon>Dothideomycetes</taxon>
        <taxon>Pleosporomycetidae</taxon>
        <taxon>Pleosporales</taxon>
        <taxon>Diademaceae</taxon>
        <taxon>Clathrospora</taxon>
    </lineage>
</organism>